<dbReference type="InterPro" id="IPR053824">
    <property type="entry name" value="DUF7010"/>
</dbReference>
<keyword evidence="1" id="KW-0472">Membrane</keyword>
<keyword evidence="1" id="KW-1133">Transmembrane helix</keyword>
<feature type="transmembrane region" description="Helical" evidence="1">
    <location>
        <begin position="157"/>
        <end position="175"/>
    </location>
</feature>
<proteinExistence type="predicted"/>
<dbReference type="RefSeq" id="WP_277901316.1">
    <property type="nucleotide sequence ID" value="NZ_JAPMUA010000007.1"/>
</dbReference>
<organism evidence="2 3">
    <name type="scientific">Galbibacter pacificus</name>
    <dbReference type="NCBI Taxonomy" id="2996052"/>
    <lineage>
        <taxon>Bacteria</taxon>
        <taxon>Pseudomonadati</taxon>
        <taxon>Bacteroidota</taxon>
        <taxon>Flavobacteriia</taxon>
        <taxon>Flavobacteriales</taxon>
        <taxon>Flavobacteriaceae</taxon>
        <taxon>Galbibacter</taxon>
    </lineage>
</organism>
<keyword evidence="1" id="KW-0812">Transmembrane</keyword>
<comment type="caution">
    <text evidence="2">The sequence shown here is derived from an EMBL/GenBank/DDBJ whole genome shotgun (WGS) entry which is preliminary data.</text>
</comment>
<sequence length="186" mass="21549">MEKTQFKKLKREYQLANKNGIDFIISAGIIWFGFFIIWALDFKAFQKGICSFIWGAALTPLAIGISKILKTRWNVKKNPLQSLGPWLHFAQMIYFPILIFILLKSPQYFIMAYAVMIGANLFPYAWFYDEMGYFVSAILISVGAVIMALTVPVGKIYYIPLFAFLVFLIFAIRVYRNYKKISPQHN</sequence>
<feature type="transmembrane region" description="Helical" evidence="1">
    <location>
        <begin position="52"/>
        <end position="70"/>
    </location>
</feature>
<dbReference type="EMBL" id="JAPMUA010000007">
    <property type="protein sequence ID" value="MDG3587452.1"/>
    <property type="molecule type" value="Genomic_DNA"/>
</dbReference>
<dbReference type="Proteomes" id="UP001153642">
    <property type="component" value="Unassembled WGS sequence"/>
</dbReference>
<name>A0ABT6FWI2_9FLAO</name>
<evidence type="ECO:0000313" key="2">
    <source>
        <dbReference type="EMBL" id="MDG3587452.1"/>
    </source>
</evidence>
<evidence type="ECO:0000313" key="3">
    <source>
        <dbReference type="Proteomes" id="UP001153642"/>
    </source>
</evidence>
<feature type="transmembrane region" description="Helical" evidence="1">
    <location>
        <begin position="133"/>
        <end position="151"/>
    </location>
</feature>
<accession>A0ABT6FWI2</accession>
<feature type="transmembrane region" description="Helical" evidence="1">
    <location>
        <begin position="21"/>
        <end position="40"/>
    </location>
</feature>
<keyword evidence="3" id="KW-1185">Reference proteome</keyword>
<feature type="transmembrane region" description="Helical" evidence="1">
    <location>
        <begin position="108"/>
        <end position="126"/>
    </location>
</feature>
<dbReference type="Pfam" id="PF22765">
    <property type="entry name" value="DUF7010"/>
    <property type="match status" value="1"/>
</dbReference>
<reference evidence="2" key="1">
    <citation type="submission" date="2022-11" db="EMBL/GenBank/DDBJ databases">
        <title>High-quality draft genome sequence of Galbibacter sp. strain CMA-7.</title>
        <authorList>
            <person name="Wei L."/>
            <person name="Dong C."/>
            <person name="Shao Z."/>
        </authorList>
    </citation>
    <scope>NUCLEOTIDE SEQUENCE</scope>
    <source>
        <strain evidence="2">CMA-7</strain>
    </source>
</reference>
<protein>
    <submittedName>
        <fullName evidence="2">Uncharacterized protein</fullName>
    </submittedName>
</protein>
<evidence type="ECO:0000256" key="1">
    <source>
        <dbReference type="SAM" id="Phobius"/>
    </source>
</evidence>
<feature type="transmembrane region" description="Helical" evidence="1">
    <location>
        <begin position="82"/>
        <end position="102"/>
    </location>
</feature>
<gene>
    <name evidence="2" type="ORF">OSR52_16435</name>
</gene>